<sequence length="136" mass="15121">MKFIKWGCLFLHDTTSCLCFSPLFLMEFVFCRWVFLAFLLIPSTHSALAVDGLNGDSKVRGVNLGGCLVLEGWIKPSLFDGIPNGDMLDGTQVQFKSVSSNKYVSAQDGGGQNVNVDRDVPSSWETFRVRFRTSVM</sequence>
<dbReference type="CDD" id="cd00257">
    <property type="entry name" value="beta-trefoil_FSCN-like"/>
    <property type="match status" value="1"/>
</dbReference>
<dbReference type="Gene3D" id="3.20.20.80">
    <property type="entry name" value="Glycosidases"/>
    <property type="match status" value="1"/>
</dbReference>
<dbReference type="Pfam" id="PF25490">
    <property type="entry name" value="DUF7910"/>
    <property type="match status" value="1"/>
</dbReference>
<protein>
    <recommendedName>
        <fullName evidence="1">DUF7910 domain-containing protein</fullName>
    </recommendedName>
</protein>
<dbReference type="PANTHER" id="PTHR10551">
    <property type="entry name" value="FASCIN"/>
    <property type="match status" value="1"/>
</dbReference>
<evidence type="ECO:0000313" key="3">
    <source>
        <dbReference type="Proteomes" id="UP000316621"/>
    </source>
</evidence>
<dbReference type="InterPro" id="IPR017853">
    <property type="entry name" value="GH"/>
</dbReference>
<dbReference type="GO" id="GO:0007163">
    <property type="term" value="P:establishment or maintenance of cell polarity"/>
    <property type="evidence" value="ECO:0007669"/>
    <property type="project" value="TreeGrafter"/>
</dbReference>
<dbReference type="PANTHER" id="PTHR10551:SF9">
    <property type="entry name" value="FASCIN-2"/>
    <property type="match status" value="1"/>
</dbReference>
<dbReference type="Proteomes" id="UP000316621">
    <property type="component" value="Chromosome 6"/>
</dbReference>
<evidence type="ECO:0000259" key="1">
    <source>
        <dbReference type="Pfam" id="PF25490"/>
    </source>
</evidence>
<proteinExistence type="predicted"/>
<dbReference type="GO" id="GO:0016477">
    <property type="term" value="P:cell migration"/>
    <property type="evidence" value="ECO:0007669"/>
    <property type="project" value="TreeGrafter"/>
</dbReference>
<dbReference type="GO" id="GO:0051015">
    <property type="term" value="F:actin filament binding"/>
    <property type="evidence" value="ECO:0007669"/>
    <property type="project" value="InterPro"/>
</dbReference>
<dbReference type="GO" id="GO:0051017">
    <property type="term" value="P:actin filament bundle assembly"/>
    <property type="evidence" value="ECO:0007669"/>
    <property type="project" value="TreeGrafter"/>
</dbReference>
<dbReference type="InterPro" id="IPR010431">
    <property type="entry name" value="Fascin"/>
</dbReference>
<dbReference type="InterPro" id="IPR057232">
    <property type="entry name" value="DUF7910"/>
</dbReference>
<organism evidence="2 3">
    <name type="scientific">Papaver somniferum</name>
    <name type="common">Opium poppy</name>
    <dbReference type="NCBI Taxonomy" id="3469"/>
    <lineage>
        <taxon>Eukaryota</taxon>
        <taxon>Viridiplantae</taxon>
        <taxon>Streptophyta</taxon>
        <taxon>Embryophyta</taxon>
        <taxon>Tracheophyta</taxon>
        <taxon>Spermatophyta</taxon>
        <taxon>Magnoliopsida</taxon>
        <taxon>Ranunculales</taxon>
        <taxon>Papaveraceae</taxon>
        <taxon>Papaveroideae</taxon>
        <taxon>Papaver</taxon>
    </lineage>
</organism>
<accession>A0A4Y7JUZ7</accession>
<evidence type="ECO:0000313" key="2">
    <source>
        <dbReference type="EMBL" id="RZC64396.1"/>
    </source>
</evidence>
<dbReference type="SUPFAM" id="SSF51445">
    <property type="entry name" value="(Trans)glycosidases"/>
    <property type="match status" value="1"/>
</dbReference>
<dbReference type="EMBL" id="CM010720">
    <property type="protein sequence ID" value="RZC64396.1"/>
    <property type="molecule type" value="Genomic_DNA"/>
</dbReference>
<keyword evidence="3" id="KW-1185">Reference proteome</keyword>
<feature type="domain" description="DUF7910" evidence="1">
    <location>
        <begin position="84"/>
        <end position="129"/>
    </location>
</feature>
<name>A0A4Y7JUZ7_PAPSO</name>
<dbReference type="AlphaFoldDB" id="A0A4Y7JUZ7"/>
<reference evidence="2 3" key="1">
    <citation type="journal article" date="2018" name="Science">
        <title>The opium poppy genome and morphinan production.</title>
        <authorList>
            <person name="Guo L."/>
            <person name="Winzer T."/>
            <person name="Yang X."/>
            <person name="Li Y."/>
            <person name="Ning Z."/>
            <person name="He Z."/>
            <person name="Teodor R."/>
            <person name="Lu Y."/>
            <person name="Bowser T.A."/>
            <person name="Graham I.A."/>
            <person name="Ye K."/>
        </authorList>
    </citation>
    <scope>NUCLEOTIDE SEQUENCE [LARGE SCALE GENOMIC DNA]</scope>
    <source>
        <strain evidence="3">cv. HN1</strain>
        <tissue evidence="2">Leaves</tissue>
    </source>
</reference>
<dbReference type="STRING" id="3469.A0A4Y7JUZ7"/>
<dbReference type="GO" id="GO:0005737">
    <property type="term" value="C:cytoplasm"/>
    <property type="evidence" value="ECO:0007669"/>
    <property type="project" value="TreeGrafter"/>
</dbReference>
<gene>
    <name evidence="2" type="ORF">C5167_008079</name>
</gene>
<dbReference type="Gramene" id="RZC64396">
    <property type="protein sequence ID" value="RZC64396"/>
    <property type="gene ID" value="C5167_008079"/>
</dbReference>
<dbReference type="GO" id="GO:0015629">
    <property type="term" value="C:actin cytoskeleton"/>
    <property type="evidence" value="ECO:0007669"/>
    <property type="project" value="TreeGrafter"/>
</dbReference>